<keyword evidence="2" id="KW-1185">Reference proteome</keyword>
<dbReference type="AlphaFoldDB" id="A0A563VLP8"/>
<reference evidence="1 2" key="1">
    <citation type="submission" date="2019-01" db="EMBL/GenBank/DDBJ databases">
        <authorList>
            <person name="Brito A."/>
        </authorList>
    </citation>
    <scope>NUCLEOTIDE SEQUENCE [LARGE SCALE GENOMIC DNA]</scope>
    <source>
        <strain evidence="1">1</strain>
    </source>
</reference>
<organism evidence="1 2">
    <name type="scientific">Hyella patelloides LEGE 07179</name>
    <dbReference type="NCBI Taxonomy" id="945734"/>
    <lineage>
        <taxon>Bacteria</taxon>
        <taxon>Bacillati</taxon>
        <taxon>Cyanobacteriota</taxon>
        <taxon>Cyanophyceae</taxon>
        <taxon>Pleurocapsales</taxon>
        <taxon>Hyellaceae</taxon>
        <taxon>Hyella</taxon>
    </lineage>
</organism>
<dbReference type="Proteomes" id="UP000320055">
    <property type="component" value="Unassembled WGS sequence"/>
</dbReference>
<accession>A0A563VLP8</accession>
<gene>
    <name evidence="1" type="ORF">H1P_1460005</name>
</gene>
<dbReference type="EMBL" id="CAACVJ010000053">
    <property type="protein sequence ID" value="VEP12370.1"/>
    <property type="molecule type" value="Genomic_DNA"/>
</dbReference>
<evidence type="ECO:0000313" key="2">
    <source>
        <dbReference type="Proteomes" id="UP000320055"/>
    </source>
</evidence>
<evidence type="ECO:0000313" key="1">
    <source>
        <dbReference type="EMBL" id="VEP12370.1"/>
    </source>
</evidence>
<sequence>MNNTTLNWKAYDIFKYAMISHEKEARSTNKVRKKKVNSC</sequence>
<proteinExistence type="predicted"/>
<name>A0A563VLP8_9CYAN</name>
<protein>
    <submittedName>
        <fullName evidence="1">Uncharacterized protein</fullName>
    </submittedName>
</protein>